<evidence type="ECO:0000256" key="1">
    <source>
        <dbReference type="ARBA" id="ARBA00000085"/>
    </source>
</evidence>
<comment type="catalytic activity">
    <reaction evidence="1">
        <text>ATP + protein L-histidine = ADP + protein N-phospho-L-histidine.</text>
        <dbReference type="EC" id="2.7.13.3"/>
    </reaction>
</comment>
<keyword evidence="3" id="KW-0597">Phosphoprotein</keyword>
<keyword evidence="6" id="KW-0902">Two-component regulatory system</keyword>
<organism evidence="10 11">
    <name type="scientific">Paractinoplanes aksuensis</name>
    <dbReference type="NCBI Taxonomy" id="2939490"/>
    <lineage>
        <taxon>Bacteria</taxon>
        <taxon>Bacillati</taxon>
        <taxon>Actinomycetota</taxon>
        <taxon>Actinomycetes</taxon>
        <taxon>Micromonosporales</taxon>
        <taxon>Micromonosporaceae</taxon>
        <taxon>Paractinoplanes</taxon>
    </lineage>
</organism>
<feature type="compositionally biased region" description="Low complexity" evidence="7">
    <location>
        <begin position="615"/>
        <end position="625"/>
    </location>
</feature>
<dbReference type="Pfam" id="PF08376">
    <property type="entry name" value="NIT"/>
    <property type="match status" value="1"/>
</dbReference>
<gene>
    <name evidence="10" type="ORF">M1L60_37160</name>
</gene>
<dbReference type="Proteomes" id="UP001523369">
    <property type="component" value="Unassembled WGS sequence"/>
</dbReference>
<accession>A0ABT1E062</accession>
<evidence type="ECO:0000256" key="3">
    <source>
        <dbReference type="ARBA" id="ARBA00022553"/>
    </source>
</evidence>
<comment type="caution">
    <text evidence="10">The sequence shown here is derived from an EMBL/GenBank/DDBJ whole genome shotgun (WGS) entry which is preliminary data.</text>
</comment>
<evidence type="ECO:0000256" key="2">
    <source>
        <dbReference type="ARBA" id="ARBA00012438"/>
    </source>
</evidence>
<keyword evidence="4" id="KW-0808">Transferase</keyword>
<dbReference type="Pfam" id="PF02518">
    <property type="entry name" value="HATPase_c"/>
    <property type="match status" value="1"/>
</dbReference>
<name>A0ABT1E062_9ACTN</name>
<evidence type="ECO:0000256" key="4">
    <source>
        <dbReference type="ARBA" id="ARBA00022679"/>
    </source>
</evidence>
<keyword evidence="8" id="KW-0472">Membrane</keyword>
<dbReference type="EMBL" id="JAMYJR010000042">
    <property type="protein sequence ID" value="MCO8276223.1"/>
    <property type="molecule type" value="Genomic_DNA"/>
</dbReference>
<evidence type="ECO:0000256" key="7">
    <source>
        <dbReference type="SAM" id="MobiDB-lite"/>
    </source>
</evidence>
<evidence type="ECO:0000259" key="9">
    <source>
        <dbReference type="SMART" id="SM00387"/>
    </source>
</evidence>
<keyword evidence="8" id="KW-0812">Transmembrane</keyword>
<evidence type="ECO:0000256" key="5">
    <source>
        <dbReference type="ARBA" id="ARBA00022777"/>
    </source>
</evidence>
<keyword evidence="5" id="KW-0418">Kinase</keyword>
<evidence type="ECO:0000313" key="11">
    <source>
        <dbReference type="Proteomes" id="UP001523369"/>
    </source>
</evidence>
<evidence type="ECO:0000256" key="8">
    <source>
        <dbReference type="SAM" id="Phobius"/>
    </source>
</evidence>
<dbReference type="PANTHER" id="PTHR44936">
    <property type="entry name" value="SENSOR PROTEIN CREC"/>
    <property type="match status" value="1"/>
</dbReference>
<dbReference type="InterPro" id="IPR050980">
    <property type="entry name" value="2C_sensor_his_kinase"/>
</dbReference>
<protein>
    <recommendedName>
        <fullName evidence="2">histidine kinase</fullName>
        <ecNumber evidence="2">2.7.13.3</ecNumber>
    </recommendedName>
</protein>
<dbReference type="RefSeq" id="WP_253242257.1">
    <property type="nucleotide sequence ID" value="NZ_JAMYJR010000042.1"/>
</dbReference>
<proteinExistence type="predicted"/>
<dbReference type="EC" id="2.7.13.3" evidence="2"/>
<keyword evidence="11" id="KW-1185">Reference proteome</keyword>
<evidence type="ECO:0000256" key="6">
    <source>
        <dbReference type="ARBA" id="ARBA00023012"/>
    </source>
</evidence>
<keyword evidence="8" id="KW-1133">Transmembrane helix</keyword>
<sequence length="647" mass="69248">MRGNPRSIRLKIVLALLVPVVALTGLWVIDVKASIADATALRDIYNTRDNVILPGDRMVEALQAERTRSVEFLATPDGDVGALRLRRAATDAAVAQFRQSSRSWQGSGFSADITRARFADMTTSLYTLNLIRAKIDVRDATSISVLSDYAGIIQTSFSVSNAAAASSEPLVERVMRTIVAMRRAGELLHQEDALLTGVTKAKRFGDGEYSQLIQLIGALRFQIPIVGTALPGPDQARFKGMLSGSAFVELRSAEDRIIDRGRAGEQVGISREEWRATSNLAVSQLYAFMADGYDHAVEFAQDARDRIVTRFGLTGLLGLIAIVVSLVMAVHIGGSVVRRLAELRTAATDLARRRLPELVRRLRGGERIDVDGATLRLSLGDDEIAEVGAALSDVHRSAVESAAAEASMRTGMNKVLVNIARRNQSLLDRQIEALGPGDADAYRLAVRMRRHAEHLVILAGSARSRRGHGAESLSTVLTRVAGEMEQSERIAIGPVADVRVPEHAVNDLGHLIGELLANAVTFSAPGTPIRMSTQPGPDGTVVEIEDHGIGMSRTAIEETNKRLALPPGLDPSDSARLGLYVVATLAAQHGVAVTLGPVAGGGLRAVVTLPAAMTVPTGEAPPETTAPRRSDQSRLVGMVARAGHRPR</sequence>
<feature type="region of interest" description="Disordered" evidence="7">
    <location>
        <begin position="615"/>
        <end position="647"/>
    </location>
</feature>
<dbReference type="SUPFAM" id="SSF55874">
    <property type="entry name" value="ATPase domain of HSP90 chaperone/DNA topoisomerase II/histidine kinase"/>
    <property type="match status" value="1"/>
</dbReference>
<dbReference type="InterPro" id="IPR003594">
    <property type="entry name" value="HATPase_dom"/>
</dbReference>
<reference evidence="10 11" key="1">
    <citation type="submission" date="2022-06" db="EMBL/GenBank/DDBJ databases">
        <title>New Species of the Genus Actinoplanes, ActinopZanes ferrugineus.</title>
        <authorList>
            <person name="Ding P."/>
        </authorList>
    </citation>
    <scope>NUCLEOTIDE SEQUENCE [LARGE SCALE GENOMIC DNA]</scope>
    <source>
        <strain evidence="10 11">TRM88003</strain>
    </source>
</reference>
<dbReference type="InterPro" id="IPR036890">
    <property type="entry name" value="HATPase_C_sf"/>
</dbReference>
<dbReference type="InterPro" id="IPR013587">
    <property type="entry name" value="Nitrate/nitrite_sensing"/>
</dbReference>
<dbReference type="PANTHER" id="PTHR44936:SF9">
    <property type="entry name" value="SENSOR PROTEIN CREC"/>
    <property type="match status" value="1"/>
</dbReference>
<dbReference type="SMART" id="SM00387">
    <property type="entry name" value="HATPase_c"/>
    <property type="match status" value="1"/>
</dbReference>
<feature type="domain" description="Histidine kinase/HSP90-like ATPase" evidence="9">
    <location>
        <begin position="503"/>
        <end position="613"/>
    </location>
</feature>
<evidence type="ECO:0000313" key="10">
    <source>
        <dbReference type="EMBL" id="MCO8276223.1"/>
    </source>
</evidence>
<feature type="transmembrane region" description="Helical" evidence="8">
    <location>
        <begin position="12"/>
        <end position="29"/>
    </location>
</feature>
<dbReference type="Gene3D" id="3.30.565.10">
    <property type="entry name" value="Histidine kinase-like ATPase, C-terminal domain"/>
    <property type="match status" value="1"/>
</dbReference>
<feature type="transmembrane region" description="Helical" evidence="8">
    <location>
        <begin position="311"/>
        <end position="334"/>
    </location>
</feature>